<accession>Q19CR0</accession>
<organism evidence="1 2">
    <name type="scientific">Aeromonas phage 25</name>
    <dbReference type="NCBI Taxonomy" id="2911441"/>
    <lineage>
        <taxon>Viruses</taxon>
        <taxon>Duplodnaviria</taxon>
        <taxon>Heunggongvirae</taxon>
        <taxon>Uroviricota</taxon>
        <taxon>Caudoviricetes</taxon>
        <taxon>Pantevenvirales</taxon>
        <taxon>Straboviridae</taxon>
        <taxon>Tulanevirus</taxon>
        <taxon>Tulanevirus bteighttwo</taxon>
    </lineage>
</organism>
<evidence type="ECO:0000313" key="2">
    <source>
        <dbReference type="Proteomes" id="UP000006653"/>
    </source>
</evidence>
<protein>
    <submittedName>
        <fullName evidence="1">Uncharacterized protein</fullName>
    </submittedName>
</protein>
<name>Q19CR0_9CAUD</name>
<gene>
    <name evidence="1" type="ORF">PHG25ORF106c</name>
</gene>
<proteinExistence type="predicted"/>
<sequence length="151" mass="17392">MSIVKERFFNYKTFFVEAINRAYDNFPAGCSQELYQPKSSFLREHRTIHLNLGRITGKTSGLIQLANELVAQGGVRLITMNPANKRHVKDMVLGPWRGDIQISTMSELTNHCPCVKFLMIDESEYTLTSRHHRQEIYDWAGTHGVEFVIMT</sequence>
<evidence type="ECO:0000313" key="1">
    <source>
        <dbReference type="EMBL" id="ABF72665.1"/>
    </source>
</evidence>
<keyword evidence="2" id="KW-1185">Reference proteome</keyword>
<reference evidence="1 2" key="1">
    <citation type="submission" date="2006-05" db="EMBL/GenBank/DDBJ databases">
        <title>Comlete genome of Aeromonas salmonicida bacteriophage 25.</title>
        <authorList>
            <person name="Petrov V.M."/>
            <person name="Nolan J.M."/>
            <person name="Bertrand C."/>
            <person name="Krisch H.M."/>
            <person name="Karam J.D."/>
        </authorList>
    </citation>
    <scope>NUCLEOTIDE SEQUENCE [LARGE SCALE GENOMIC DNA]</scope>
</reference>
<dbReference type="GeneID" id="4156535"/>
<dbReference type="RefSeq" id="YP_656341.1">
    <property type="nucleotide sequence ID" value="NC_008208.1"/>
</dbReference>
<dbReference type="Proteomes" id="UP000006653">
    <property type="component" value="Segment"/>
</dbReference>
<dbReference type="EMBL" id="DQ529280">
    <property type="protein sequence ID" value="ABF72665.1"/>
    <property type="molecule type" value="Genomic_DNA"/>
</dbReference>
<dbReference type="KEGG" id="vg:4156535"/>